<dbReference type="Proteomes" id="UP001596977">
    <property type="component" value="Unassembled WGS sequence"/>
</dbReference>
<keyword evidence="1" id="KW-0540">Nuclease</keyword>
<comment type="caution">
    <text evidence="1">The sequence shown here is derived from an EMBL/GenBank/DDBJ whole genome shotgun (WGS) entry which is preliminary data.</text>
</comment>
<dbReference type="EMBL" id="JBHTJG010000007">
    <property type="protein sequence ID" value="MFD0947497.1"/>
    <property type="molecule type" value="Genomic_DNA"/>
</dbReference>
<keyword evidence="1" id="KW-0255">Endonuclease</keyword>
<dbReference type="RefSeq" id="WP_264945225.1">
    <property type="nucleotide sequence ID" value="NZ_JAPDRA010000007.1"/>
</dbReference>
<proteinExistence type="predicted"/>
<sequence>MNVSVADTEADLVRELIRRWRDDPGATYRSWFLWDERLKNFRSIRRGLGQVVAEIRAGTFGVAYRGSSLETVVHSVAEQRQIFRGADHAFLWKPKLRIPDIYENPDNQRAFGQLLDNCSCCDTAEEIIAHIRAIDALKIKGLGPAVANLLYFLHPTLVPPFNTAIVNGYNALTGAKVKLGSWDHFLAMRAGILDLNDQYRDLLSNDLGAIGGLLFDIGSGRYPAPPLDLAGGKDWLARLEEARAEARKLDKLASRQNESDRTHAEIQAWLRDLGLALGYDVWIAANDRGRLHGNIPLGQGCLEHLPEAIAVSPGADSIRLIDVLWLGANQHVAAAFEVEHSTSIYSGIVRMLDLALSGGDLHAAAGLFLVAPDARETDVRAQLRRPAFSRVADLDFAYLPYAELEKHRDAIARFGSGLKAIKAISRPLP</sequence>
<protein>
    <submittedName>
        <fullName evidence="1">Type II restriction endonuclease</fullName>
    </submittedName>
</protein>
<accession>A0ABW3HDC2</accession>
<keyword evidence="1" id="KW-0378">Hydrolase</keyword>
<reference evidence="2" key="1">
    <citation type="journal article" date="2019" name="Int. J. Syst. Evol. Microbiol.">
        <title>The Global Catalogue of Microorganisms (GCM) 10K type strain sequencing project: providing services to taxonomists for standard genome sequencing and annotation.</title>
        <authorList>
            <consortium name="The Broad Institute Genomics Platform"/>
            <consortium name="The Broad Institute Genome Sequencing Center for Infectious Disease"/>
            <person name="Wu L."/>
            <person name="Ma J."/>
        </authorList>
    </citation>
    <scope>NUCLEOTIDE SEQUENCE [LARGE SCALE GENOMIC DNA]</scope>
    <source>
        <strain evidence="2">CCUG 62982</strain>
    </source>
</reference>
<gene>
    <name evidence="1" type="ORF">ACFQ1E_14190</name>
</gene>
<organism evidence="1 2">
    <name type="scientific">Sphingomonas canadensis</name>
    <dbReference type="NCBI Taxonomy" id="1219257"/>
    <lineage>
        <taxon>Bacteria</taxon>
        <taxon>Pseudomonadati</taxon>
        <taxon>Pseudomonadota</taxon>
        <taxon>Alphaproteobacteria</taxon>
        <taxon>Sphingomonadales</taxon>
        <taxon>Sphingomonadaceae</taxon>
        <taxon>Sphingomonas</taxon>
    </lineage>
</organism>
<evidence type="ECO:0000313" key="2">
    <source>
        <dbReference type="Proteomes" id="UP001596977"/>
    </source>
</evidence>
<dbReference type="GO" id="GO:0004519">
    <property type="term" value="F:endonuclease activity"/>
    <property type="evidence" value="ECO:0007669"/>
    <property type="project" value="UniProtKB-KW"/>
</dbReference>
<keyword evidence="2" id="KW-1185">Reference proteome</keyword>
<name>A0ABW3HDC2_9SPHN</name>
<evidence type="ECO:0000313" key="1">
    <source>
        <dbReference type="EMBL" id="MFD0947497.1"/>
    </source>
</evidence>